<evidence type="ECO:0000313" key="4">
    <source>
        <dbReference type="EMBL" id="HIU56536.1"/>
    </source>
</evidence>
<accession>A0A9D1MA87</accession>
<dbReference type="AlphaFoldDB" id="A0A9D1MA87"/>
<evidence type="ECO:0008006" key="6">
    <source>
        <dbReference type="Google" id="ProtNLM"/>
    </source>
</evidence>
<dbReference type="Gene3D" id="3.30.1360.200">
    <property type="match status" value="1"/>
</dbReference>
<evidence type="ECO:0000256" key="1">
    <source>
        <dbReference type="SAM" id="SignalP"/>
    </source>
</evidence>
<feature type="domain" description="SecDF P1 head subdomain" evidence="3">
    <location>
        <begin position="171"/>
        <end position="266"/>
    </location>
</feature>
<reference evidence="4" key="2">
    <citation type="journal article" date="2021" name="PeerJ">
        <title>Extensive microbial diversity within the chicken gut microbiome revealed by metagenomics and culture.</title>
        <authorList>
            <person name="Gilroy R."/>
            <person name="Ravi A."/>
            <person name="Getino M."/>
            <person name="Pursley I."/>
            <person name="Horton D.L."/>
            <person name="Alikhan N.F."/>
            <person name="Baker D."/>
            <person name="Gharbi K."/>
            <person name="Hall N."/>
            <person name="Watson M."/>
            <person name="Adriaenssens E.M."/>
            <person name="Foster-Nyarko E."/>
            <person name="Jarju S."/>
            <person name="Secka A."/>
            <person name="Antonio M."/>
            <person name="Oren A."/>
            <person name="Chaudhuri R.R."/>
            <person name="La Ragione R."/>
            <person name="Hildebrand F."/>
            <person name="Pallen M.J."/>
        </authorList>
    </citation>
    <scope>NUCLEOTIDE SEQUENCE</scope>
    <source>
        <strain evidence="4">USAMLcec3-3695</strain>
    </source>
</reference>
<dbReference type="Pfam" id="PF22599">
    <property type="entry name" value="SecDF_P1_head"/>
    <property type="match status" value="1"/>
</dbReference>
<keyword evidence="1" id="KW-0732">Signal</keyword>
<name>A0A9D1MA87_9FIRM</name>
<organism evidence="4 5">
    <name type="scientific">Candidatus Ornithomonoglobus merdipullorum</name>
    <dbReference type="NCBI Taxonomy" id="2840895"/>
    <lineage>
        <taxon>Bacteria</taxon>
        <taxon>Bacillati</taxon>
        <taxon>Bacillota</taxon>
        <taxon>Clostridia</taxon>
        <taxon>Candidatus Ornithomonoglobus</taxon>
    </lineage>
</organism>
<evidence type="ECO:0000313" key="5">
    <source>
        <dbReference type="Proteomes" id="UP000824109"/>
    </source>
</evidence>
<evidence type="ECO:0000259" key="2">
    <source>
        <dbReference type="Pfam" id="PF07833"/>
    </source>
</evidence>
<dbReference type="InterPro" id="IPR054384">
    <property type="entry name" value="SecDF_P1_head"/>
</dbReference>
<protein>
    <recommendedName>
        <fullName evidence="6">Copper amine oxidase N-terminal domain-containing protein</fullName>
    </recommendedName>
</protein>
<dbReference type="SUPFAM" id="SSF55383">
    <property type="entry name" value="Copper amine oxidase, domain N"/>
    <property type="match status" value="1"/>
</dbReference>
<dbReference type="Gene3D" id="3.30.457.10">
    <property type="entry name" value="Copper amine oxidase-like, N-terminal domain"/>
    <property type="match status" value="1"/>
</dbReference>
<dbReference type="InterPro" id="IPR036582">
    <property type="entry name" value="Mao_N_sf"/>
</dbReference>
<dbReference type="Proteomes" id="UP000824109">
    <property type="component" value="Unassembled WGS sequence"/>
</dbReference>
<gene>
    <name evidence="4" type="ORF">IAA61_01825</name>
</gene>
<feature type="signal peptide" evidence="1">
    <location>
        <begin position="1"/>
        <end position="22"/>
    </location>
</feature>
<reference evidence="4" key="1">
    <citation type="submission" date="2020-10" db="EMBL/GenBank/DDBJ databases">
        <authorList>
            <person name="Gilroy R."/>
        </authorList>
    </citation>
    <scope>NUCLEOTIDE SEQUENCE</scope>
    <source>
        <strain evidence="4">USAMLcec3-3695</strain>
    </source>
</reference>
<sequence>MKKLFFASVLALTFFCTYPVIGVEARPELHVYKTEHDTIRVTIGSTPVLFSVEPFIDTAGRTQVPVRDIAEQLGMEVSWFEDEKQISISPAVTEDKGGAGGDSYHFVIGENRYRKNSTYYEADTSAVIINDTAFVPLRFFCEMLGYGISFTDNSTPGTAAVEFYDCLGNLILDTDDIISCQVVPESERPDNVNGPCLELRFSDEGSAAFAAATARISQYAAPDDYISIYIYGEPISVPRVSEAINSGKVIISGSFTDDYAQELADMILIQK</sequence>
<dbReference type="InterPro" id="IPR012854">
    <property type="entry name" value="Cu_amine_oxidase-like_N"/>
</dbReference>
<dbReference type="EMBL" id="DVNB01000022">
    <property type="protein sequence ID" value="HIU56536.1"/>
    <property type="molecule type" value="Genomic_DNA"/>
</dbReference>
<feature type="domain" description="Copper amine oxidase-like N-terminal" evidence="2">
    <location>
        <begin position="45"/>
        <end position="152"/>
    </location>
</feature>
<feature type="chain" id="PRO_5038505477" description="Copper amine oxidase N-terminal domain-containing protein" evidence="1">
    <location>
        <begin position="23"/>
        <end position="271"/>
    </location>
</feature>
<proteinExistence type="predicted"/>
<dbReference type="Pfam" id="PF07833">
    <property type="entry name" value="Cu_amine_oxidN1"/>
    <property type="match status" value="1"/>
</dbReference>
<comment type="caution">
    <text evidence="4">The sequence shown here is derived from an EMBL/GenBank/DDBJ whole genome shotgun (WGS) entry which is preliminary data.</text>
</comment>
<evidence type="ECO:0000259" key="3">
    <source>
        <dbReference type="Pfam" id="PF22599"/>
    </source>
</evidence>